<comment type="cofactor">
    <cofactor evidence="9">
        <name>[2Fe-2S] cluster</name>
        <dbReference type="ChEBI" id="CHEBI:190135"/>
    </cofactor>
</comment>
<organism evidence="11 12">
    <name type="scientific">Astathelohania contejeani</name>
    <dbReference type="NCBI Taxonomy" id="164912"/>
    <lineage>
        <taxon>Eukaryota</taxon>
        <taxon>Fungi</taxon>
        <taxon>Fungi incertae sedis</taxon>
        <taxon>Microsporidia</taxon>
        <taxon>Astathelohaniidae</taxon>
        <taxon>Astathelohania</taxon>
    </lineage>
</organism>
<keyword evidence="8" id="KW-0411">Iron-sulfur</keyword>
<keyword evidence="4" id="KW-0001">2Fe-2S</keyword>
<keyword evidence="5" id="KW-0479">Metal-binding</keyword>
<evidence type="ECO:0000313" key="12">
    <source>
        <dbReference type="Proteomes" id="UP001516464"/>
    </source>
</evidence>
<dbReference type="InterPro" id="IPR012675">
    <property type="entry name" value="Beta-grasp_dom_sf"/>
</dbReference>
<evidence type="ECO:0000313" key="11">
    <source>
        <dbReference type="EMBL" id="KAF7683871.1"/>
    </source>
</evidence>
<evidence type="ECO:0000256" key="2">
    <source>
        <dbReference type="ARBA" id="ARBA00019395"/>
    </source>
</evidence>
<dbReference type="PRINTS" id="PR00355">
    <property type="entry name" value="ADRENODOXIN"/>
</dbReference>
<evidence type="ECO:0000256" key="3">
    <source>
        <dbReference type="ARBA" id="ARBA00022448"/>
    </source>
</evidence>
<keyword evidence="3" id="KW-0813">Transport</keyword>
<evidence type="ECO:0000256" key="8">
    <source>
        <dbReference type="ARBA" id="ARBA00023014"/>
    </source>
</evidence>
<dbReference type="PANTHER" id="PTHR23426:SF72">
    <property type="entry name" value="2FE-2S FERREDOXIN-TYPE DOMAIN-CONTAINING PROTEIN"/>
    <property type="match status" value="1"/>
</dbReference>
<proteinExistence type="inferred from homology"/>
<dbReference type="Pfam" id="PF00111">
    <property type="entry name" value="Fer2"/>
    <property type="match status" value="1"/>
</dbReference>
<dbReference type="EMBL" id="SBIQ01000044">
    <property type="protein sequence ID" value="KAF7683871.1"/>
    <property type="molecule type" value="Genomic_DNA"/>
</dbReference>
<dbReference type="PROSITE" id="PS00814">
    <property type="entry name" value="ADX"/>
    <property type="match status" value="1"/>
</dbReference>
<dbReference type="SUPFAM" id="SSF54292">
    <property type="entry name" value="2Fe-2S ferredoxin-like"/>
    <property type="match status" value="1"/>
</dbReference>
<evidence type="ECO:0000259" key="10">
    <source>
        <dbReference type="PROSITE" id="PS51085"/>
    </source>
</evidence>
<dbReference type="Gene3D" id="3.10.20.30">
    <property type="match status" value="1"/>
</dbReference>
<reference evidence="11 12" key="1">
    <citation type="submission" date="2019-01" db="EMBL/GenBank/DDBJ databases">
        <title>Genomes sequencing and comparative genomics of infectious freshwater microsporidia, Cucumispora dikerogammari and Thelohania contejeani.</title>
        <authorList>
            <person name="Cormier A."/>
            <person name="Giraud I."/>
            <person name="Wattier R."/>
            <person name="Teixeira M."/>
            <person name="Grandjean F."/>
            <person name="Rigaud T."/>
            <person name="Cordaux R."/>
        </authorList>
    </citation>
    <scope>NUCLEOTIDE SEQUENCE [LARGE SCALE GENOMIC DNA]</scope>
    <source>
        <strain evidence="11">T1</strain>
        <tissue evidence="11">Spores</tissue>
    </source>
</reference>
<evidence type="ECO:0000256" key="1">
    <source>
        <dbReference type="ARBA" id="ARBA00010914"/>
    </source>
</evidence>
<protein>
    <recommendedName>
        <fullName evidence="2">2Fe-2S ferredoxin</fullName>
    </recommendedName>
</protein>
<evidence type="ECO:0000256" key="9">
    <source>
        <dbReference type="ARBA" id="ARBA00034078"/>
    </source>
</evidence>
<gene>
    <name evidence="11" type="ORF">TCON_0927</name>
</gene>
<comment type="similarity">
    <text evidence="1">Belongs to the adrenodoxin/putidaredoxin family.</text>
</comment>
<name>A0ABQ7I079_9MICR</name>
<keyword evidence="12" id="KW-1185">Reference proteome</keyword>
<feature type="domain" description="2Fe-2S ferredoxin-type" evidence="10">
    <location>
        <begin position="6"/>
        <end position="109"/>
    </location>
</feature>
<dbReference type="CDD" id="cd00207">
    <property type="entry name" value="fer2"/>
    <property type="match status" value="1"/>
</dbReference>
<keyword evidence="6" id="KW-0249">Electron transport</keyword>
<keyword evidence="7" id="KW-0408">Iron</keyword>
<dbReference type="Proteomes" id="UP001516464">
    <property type="component" value="Unassembled WGS sequence"/>
</dbReference>
<dbReference type="InterPro" id="IPR018298">
    <property type="entry name" value="Adrenodoxin_Fe-S_BS"/>
</dbReference>
<dbReference type="InterPro" id="IPR001041">
    <property type="entry name" value="2Fe-2S_ferredoxin-type"/>
</dbReference>
<dbReference type="PANTHER" id="PTHR23426">
    <property type="entry name" value="FERREDOXIN/ADRENODOXIN"/>
    <property type="match status" value="1"/>
</dbReference>
<evidence type="ECO:0000256" key="5">
    <source>
        <dbReference type="ARBA" id="ARBA00022723"/>
    </source>
</evidence>
<comment type="caution">
    <text evidence="11">The sequence shown here is derived from an EMBL/GenBank/DDBJ whole genome shotgun (WGS) entry which is preliminary data.</text>
</comment>
<evidence type="ECO:0000256" key="4">
    <source>
        <dbReference type="ARBA" id="ARBA00022714"/>
    </source>
</evidence>
<dbReference type="InterPro" id="IPR001055">
    <property type="entry name" value="Adrenodoxin-like"/>
</dbReference>
<evidence type="ECO:0000256" key="7">
    <source>
        <dbReference type="ARBA" id="ARBA00023004"/>
    </source>
</evidence>
<evidence type="ECO:0000256" key="6">
    <source>
        <dbReference type="ARBA" id="ARBA00022982"/>
    </source>
</evidence>
<dbReference type="PROSITE" id="PS51085">
    <property type="entry name" value="2FE2S_FER_2"/>
    <property type="match status" value="1"/>
</dbReference>
<accession>A0ABQ7I079</accession>
<sequence length="122" mass="13629">MALPNPTVNFFFKTKDKIYPIKDEINHTLLEAAHKNNIPLEGACEGSLACSTCHVILSPKLYNKMDEPSDREYDLLDQAFGLTNTSRLGCQVKLGKIFENEIIKIPAATRNIAVDGYIPKPH</sequence>
<dbReference type="InterPro" id="IPR036010">
    <property type="entry name" value="2Fe-2S_ferredoxin-like_sf"/>
</dbReference>